<feature type="region of interest" description="Disordered" evidence="1">
    <location>
        <begin position="1"/>
        <end position="26"/>
    </location>
</feature>
<dbReference type="PIRSF" id="PIRSF009160">
    <property type="entry name" value="UCP009160"/>
    <property type="match status" value="1"/>
</dbReference>
<keyword evidence="2" id="KW-1133">Transmembrane helix</keyword>
<proteinExistence type="predicted"/>
<gene>
    <name evidence="3" type="ORF">GM50_14015</name>
</gene>
<dbReference type="AlphaFoldDB" id="A0A094Q3H8"/>
<keyword evidence="2" id="KW-0472">Membrane</keyword>
<sequence>MWVRPPPGARAQPHTKGEPQVMQSSNPVLNRSFKNPGYAAVDPSKLEEIYNAPAASSTRTGRMTMDDVITRTGILLAVLVVAGGISWTLNLGGGIIMISLLAGFGLAMVNIFSKTVRPGLIIAYSAVQGIALGAISHSLNIAYPGIAGQAVMGTICAFVGMLVAYRSGRIRVTPKFTKMLIGAAIGYLLLGLVSMIGSFAGLGGGLGLFGISGFGPLIAIAGVALASFFLILDFDQIQKGVAANAPEQESWRAAFGLMVTIVWLYMEILRLLSILRGRD</sequence>
<dbReference type="Pfam" id="PF12811">
    <property type="entry name" value="BaxI_1"/>
    <property type="match status" value="1"/>
</dbReference>
<feature type="transmembrane region" description="Helical" evidence="2">
    <location>
        <begin position="95"/>
        <end position="113"/>
    </location>
</feature>
<reference evidence="3" key="1">
    <citation type="submission" date="2014-05" db="EMBL/GenBank/DDBJ databases">
        <title>Key roles for freshwater Actinobacteria revealed by deep metagenomic sequencing.</title>
        <authorList>
            <person name="Ghai R."/>
            <person name="Mizuno C.M."/>
            <person name="Picazo A."/>
            <person name="Camacho A."/>
            <person name="Rodriguez-Valera F."/>
        </authorList>
    </citation>
    <scope>NUCLEOTIDE SEQUENCE</scope>
</reference>
<feature type="transmembrane region" description="Helical" evidence="2">
    <location>
        <begin position="253"/>
        <end position="275"/>
    </location>
</feature>
<name>A0A094Q3H8_9ZZZZ</name>
<feature type="transmembrane region" description="Helical" evidence="2">
    <location>
        <begin position="146"/>
        <end position="167"/>
    </location>
</feature>
<keyword evidence="2" id="KW-0812">Transmembrane</keyword>
<feature type="transmembrane region" description="Helical" evidence="2">
    <location>
        <begin position="120"/>
        <end position="140"/>
    </location>
</feature>
<dbReference type="EMBL" id="JNSK01000061">
    <property type="protein sequence ID" value="KGA16624.1"/>
    <property type="molecule type" value="Genomic_DNA"/>
</dbReference>
<feature type="transmembrane region" description="Helical" evidence="2">
    <location>
        <begin position="208"/>
        <end position="232"/>
    </location>
</feature>
<organism evidence="3">
    <name type="scientific">freshwater metagenome</name>
    <dbReference type="NCBI Taxonomy" id="449393"/>
    <lineage>
        <taxon>unclassified sequences</taxon>
        <taxon>metagenomes</taxon>
        <taxon>ecological metagenomes</taxon>
    </lineage>
</organism>
<dbReference type="InterPro" id="IPR010539">
    <property type="entry name" value="BaxI_1-like"/>
</dbReference>
<evidence type="ECO:0008006" key="4">
    <source>
        <dbReference type="Google" id="ProtNLM"/>
    </source>
</evidence>
<evidence type="ECO:0000256" key="2">
    <source>
        <dbReference type="SAM" id="Phobius"/>
    </source>
</evidence>
<dbReference type="PANTHER" id="PTHR41282:SF1">
    <property type="entry name" value="CONSERVED TRANSMEMBRANE PROTEIN-RELATED"/>
    <property type="match status" value="1"/>
</dbReference>
<accession>A0A094Q3H8</accession>
<protein>
    <recommendedName>
        <fullName evidence="4">Integral membrane protein</fullName>
    </recommendedName>
</protein>
<feature type="transmembrane region" description="Helical" evidence="2">
    <location>
        <begin position="179"/>
        <end position="202"/>
    </location>
</feature>
<evidence type="ECO:0000256" key="1">
    <source>
        <dbReference type="SAM" id="MobiDB-lite"/>
    </source>
</evidence>
<evidence type="ECO:0000313" key="3">
    <source>
        <dbReference type="EMBL" id="KGA16624.1"/>
    </source>
</evidence>
<feature type="transmembrane region" description="Helical" evidence="2">
    <location>
        <begin position="68"/>
        <end position="89"/>
    </location>
</feature>
<dbReference type="PANTHER" id="PTHR41282">
    <property type="entry name" value="CONSERVED TRANSMEMBRANE PROTEIN-RELATED"/>
    <property type="match status" value="1"/>
</dbReference>
<comment type="caution">
    <text evidence="3">The sequence shown here is derived from an EMBL/GenBank/DDBJ whole genome shotgun (WGS) entry which is preliminary data.</text>
</comment>